<evidence type="ECO:0000256" key="5">
    <source>
        <dbReference type="ARBA" id="ARBA00022723"/>
    </source>
</evidence>
<feature type="region of interest" description="Disordered" evidence="10">
    <location>
        <begin position="389"/>
        <end position="437"/>
    </location>
</feature>
<name>A0A5B6ZAX8_DAVIN</name>
<feature type="region of interest" description="Disordered" evidence="10">
    <location>
        <begin position="1"/>
        <end position="23"/>
    </location>
</feature>
<feature type="compositionally biased region" description="Polar residues" evidence="10">
    <location>
        <begin position="66"/>
        <end position="88"/>
    </location>
</feature>
<comment type="catalytic activity">
    <reaction evidence="1">
        <text>S-ubiquitinyl-[E2 ubiquitin-conjugating enzyme]-L-cysteine + [acceptor protein]-L-lysine = [E2 ubiquitin-conjugating enzyme]-L-cysteine + N(6)-ubiquitinyl-[acceptor protein]-L-lysine.</text>
        <dbReference type="EC" id="2.3.2.27"/>
    </reaction>
</comment>
<comment type="pathway">
    <text evidence="2">Protein modification; protein ubiquitination.</text>
</comment>
<keyword evidence="6 9" id="KW-0863">Zinc-finger</keyword>
<dbReference type="GO" id="GO:0061630">
    <property type="term" value="F:ubiquitin protein ligase activity"/>
    <property type="evidence" value="ECO:0007669"/>
    <property type="project" value="UniProtKB-EC"/>
</dbReference>
<proteinExistence type="predicted"/>
<feature type="domain" description="RING-type" evidence="11">
    <location>
        <begin position="684"/>
        <end position="725"/>
    </location>
</feature>
<evidence type="ECO:0000313" key="12">
    <source>
        <dbReference type="EMBL" id="MPA41280.1"/>
    </source>
</evidence>
<dbReference type="InterPro" id="IPR013083">
    <property type="entry name" value="Znf_RING/FYVE/PHD"/>
</dbReference>
<gene>
    <name evidence="12" type="ORF">Din_010721</name>
</gene>
<feature type="region of interest" description="Disordered" evidence="10">
    <location>
        <begin position="512"/>
        <end position="549"/>
    </location>
</feature>
<dbReference type="AlphaFoldDB" id="A0A5B6ZAX8"/>
<keyword evidence="5" id="KW-0479">Metal-binding</keyword>
<dbReference type="PANTHER" id="PTHR22937:SF224">
    <property type="entry name" value="E3 UBIQUITIN-PROTEIN LIGASE MBR1-RELATED"/>
    <property type="match status" value="1"/>
</dbReference>
<evidence type="ECO:0000256" key="1">
    <source>
        <dbReference type="ARBA" id="ARBA00000900"/>
    </source>
</evidence>
<dbReference type="InterPro" id="IPR001841">
    <property type="entry name" value="Znf_RING"/>
</dbReference>
<evidence type="ECO:0000259" key="11">
    <source>
        <dbReference type="PROSITE" id="PS50089"/>
    </source>
</evidence>
<feature type="region of interest" description="Disordered" evidence="10">
    <location>
        <begin position="66"/>
        <end position="105"/>
    </location>
</feature>
<dbReference type="GO" id="GO:0043161">
    <property type="term" value="P:proteasome-mediated ubiquitin-dependent protein catabolic process"/>
    <property type="evidence" value="ECO:0007669"/>
    <property type="project" value="UniProtKB-ARBA"/>
</dbReference>
<dbReference type="FunFam" id="3.30.40.10:FF:000309">
    <property type="entry name" value="E3 ubiquitin-protein ligase MBR2"/>
    <property type="match status" value="1"/>
</dbReference>
<dbReference type="SMART" id="SM00184">
    <property type="entry name" value="RING"/>
    <property type="match status" value="1"/>
</dbReference>
<sequence>MQGQRSAVGSLPETLSFDHGSTSSNAGIDQQICWNNMRDSAHNQLQDYVVSPSDTRITYLNSTSQEGQNLSGWNLGEPSSSGTQNQVSHNERKTEHGWSSSMSACTGPSPVLEERRYEPANILSLNNVNVNLNSNLIANGPLFLQSSRSAAIPQDLNINAGFVECGVDDCQVTDCPNVYKSGGSENVRISSSSSTSDLFGMPSGSGGYLVEENDGRSGCSLDGRRLSCKRKALEGDIGQSSVSGSSSYFQHAESSAWHAVPAHYNACSGLSISTPSEHNLGVSPSEQVNPGLGLGVWGAASESPLALNVAGSTERSQRNSRVRINPSQQQDSVTANVFSTGGAVALSNFSSPHHSSRFLALNNSLELRSAPTVDNTSPQRRSVVHVPALRRHLQSSRWSGGSSSRPGNSSGSVISGGVDAAREESNSTSLPRNISEHPMFVPATELRNSAQNPPNWSLTGGNISIAGNVASTSQSGTISGVHPPSAPNWVPHRNRPQYPRRLSEFVRRSLLSSAGSESGGQSSNNSPLRSGPASSREMALSSGAGNQGHHLLHSRSAMLLGRQLDGAFGIPHSLRTLAAAGEGRSRLVSEIRNVLDLMRRGEGLQFEDVMILDQSVFFGMPDIHDRHRDMRLDVDNMSYEELLALEERIGYVSTGLSEETILKRLKQRKYLSIATGAQLEVEPCCICQEQYNDGEDLGTLECGHQFHSGCIKQWLMHKNLCPICKTTALAT</sequence>
<evidence type="ECO:0000256" key="10">
    <source>
        <dbReference type="SAM" id="MobiDB-lite"/>
    </source>
</evidence>
<evidence type="ECO:0000256" key="6">
    <source>
        <dbReference type="ARBA" id="ARBA00022771"/>
    </source>
</evidence>
<keyword evidence="7" id="KW-0833">Ubl conjugation pathway</keyword>
<keyword evidence="12" id="KW-0012">Acyltransferase</keyword>
<evidence type="ECO:0000256" key="2">
    <source>
        <dbReference type="ARBA" id="ARBA00004906"/>
    </source>
</evidence>
<feature type="region of interest" description="Disordered" evidence="10">
    <location>
        <begin position="473"/>
        <end position="496"/>
    </location>
</feature>
<dbReference type="GO" id="GO:0010228">
    <property type="term" value="P:vegetative to reproductive phase transition of meristem"/>
    <property type="evidence" value="ECO:0007669"/>
    <property type="project" value="UniProtKB-ARBA"/>
</dbReference>
<dbReference type="SUPFAM" id="SSF57850">
    <property type="entry name" value="RING/U-box"/>
    <property type="match status" value="1"/>
</dbReference>
<feature type="compositionally biased region" description="Low complexity" evidence="10">
    <location>
        <begin position="512"/>
        <end position="526"/>
    </location>
</feature>
<keyword evidence="8" id="KW-0862">Zinc</keyword>
<dbReference type="PROSITE" id="PS50089">
    <property type="entry name" value="ZF_RING_2"/>
    <property type="match status" value="1"/>
</dbReference>
<evidence type="ECO:0000256" key="3">
    <source>
        <dbReference type="ARBA" id="ARBA00012483"/>
    </source>
</evidence>
<keyword evidence="4 12" id="KW-0808">Transferase</keyword>
<evidence type="ECO:0000256" key="4">
    <source>
        <dbReference type="ARBA" id="ARBA00022679"/>
    </source>
</evidence>
<evidence type="ECO:0000256" key="8">
    <source>
        <dbReference type="ARBA" id="ARBA00022833"/>
    </source>
</evidence>
<evidence type="ECO:0000256" key="9">
    <source>
        <dbReference type="PROSITE-ProRule" id="PRU00175"/>
    </source>
</evidence>
<dbReference type="Pfam" id="PF13639">
    <property type="entry name" value="zf-RING_2"/>
    <property type="match status" value="1"/>
</dbReference>
<dbReference type="Gene3D" id="3.30.40.10">
    <property type="entry name" value="Zinc/RING finger domain, C3HC4 (zinc finger)"/>
    <property type="match status" value="1"/>
</dbReference>
<reference evidence="12" key="1">
    <citation type="submission" date="2019-08" db="EMBL/GenBank/DDBJ databases">
        <title>Reference gene set and small RNA set construction with multiple tissues from Davidia involucrata Baill.</title>
        <authorList>
            <person name="Yang H."/>
            <person name="Zhou C."/>
            <person name="Li G."/>
            <person name="Wang J."/>
            <person name="Gao P."/>
            <person name="Wang M."/>
            <person name="Wang R."/>
            <person name="Zhao Y."/>
        </authorList>
    </citation>
    <scope>NUCLEOTIDE SEQUENCE</scope>
    <source>
        <tissue evidence="12">Mixed with DoveR01_LX</tissue>
    </source>
</reference>
<dbReference type="EMBL" id="GHES01010721">
    <property type="protein sequence ID" value="MPA41280.1"/>
    <property type="molecule type" value="Transcribed_RNA"/>
</dbReference>
<dbReference type="EC" id="2.3.2.27" evidence="3"/>
<dbReference type="GO" id="GO:0008270">
    <property type="term" value="F:zinc ion binding"/>
    <property type="evidence" value="ECO:0007669"/>
    <property type="project" value="UniProtKB-KW"/>
</dbReference>
<dbReference type="InterPro" id="IPR045191">
    <property type="entry name" value="MBR1/2-like"/>
</dbReference>
<evidence type="ECO:0000256" key="7">
    <source>
        <dbReference type="ARBA" id="ARBA00022786"/>
    </source>
</evidence>
<organism evidence="12">
    <name type="scientific">Davidia involucrata</name>
    <name type="common">Dove tree</name>
    <dbReference type="NCBI Taxonomy" id="16924"/>
    <lineage>
        <taxon>Eukaryota</taxon>
        <taxon>Viridiplantae</taxon>
        <taxon>Streptophyta</taxon>
        <taxon>Embryophyta</taxon>
        <taxon>Tracheophyta</taxon>
        <taxon>Spermatophyta</taxon>
        <taxon>Magnoliopsida</taxon>
        <taxon>eudicotyledons</taxon>
        <taxon>Gunneridae</taxon>
        <taxon>Pentapetalae</taxon>
        <taxon>asterids</taxon>
        <taxon>Cornales</taxon>
        <taxon>Nyssaceae</taxon>
        <taxon>Davidia</taxon>
    </lineage>
</organism>
<accession>A0A5B6ZAX8</accession>
<feature type="compositionally biased region" description="Low complexity" evidence="10">
    <location>
        <begin position="395"/>
        <end position="418"/>
    </location>
</feature>
<protein>
    <recommendedName>
        <fullName evidence="3">RING-type E3 ubiquitin transferase</fullName>
        <ecNumber evidence="3">2.3.2.27</ecNumber>
    </recommendedName>
</protein>
<dbReference type="PANTHER" id="PTHR22937">
    <property type="entry name" value="E3 UBIQUITIN-PROTEIN LIGASE RNF165"/>
    <property type="match status" value="1"/>
</dbReference>